<dbReference type="Proteomes" id="UP001497535">
    <property type="component" value="Unassembled WGS sequence"/>
</dbReference>
<evidence type="ECO:0000313" key="2">
    <source>
        <dbReference type="Proteomes" id="UP001497535"/>
    </source>
</evidence>
<name>A0ACB0Y9L6_MELEN</name>
<accession>A0ACB0Y9L6</accession>
<gene>
    <name evidence="1" type="ORF">MENTE1834_LOCUS9576</name>
</gene>
<evidence type="ECO:0000313" key="1">
    <source>
        <dbReference type="EMBL" id="CAK5038234.1"/>
    </source>
</evidence>
<comment type="caution">
    <text evidence="1">The sequence shown here is derived from an EMBL/GenBank/DDBJ whole genome shotgun (WGS) entry which is preliminary data.</text>
</comment>
<reference evidence="1" key="1">
    <citation type="submission" date="2023-11" db="EMBL/GenBank/DDBJ databases">
        <authorList>
            <person name="Poullet M."/>
        </authorList>
    </citation>
    <scope>NUCLEOTIDE SEQUENCE</scope>
    <source>
        <strain evidence="1">E1834</strain>
    </source>
</reference>
<proteinExistence type="predicted"/>
<dbReference type="EMBL" id="CAVMJV010000008">
    <property type="protein sequence ID" value="CAK5038234.1"/>
    <property type="molecule type" value="Genomic_DNA"/>
</dbReference>
<protein>
    <submittedName>
        <fullName evidence="1">Uncharacterized protein</fullName>
    </submittedName>
</protein>
<organism evidence="1 2">
    <name type="scientific">Meloidogyne enterolobii</name>
    <name type="common">Root-knot nematode worm</name>
    <name type="synonym">Meloidogyne mayaguensis</name>
    <dbReference type="NCBI Taxonomy" id="390850"/>
    <lineage>
        <taxon>Eukaryota</taxon>
        <taxon>Metazoa</taxon>
        <taxon>Ecdysozoa</taxon>
        <taxon>Nematoda</taxon>
        <taxon>Chromadorea</taxon>
        <taxon>Rhabditida</taxon>
        <taxon>Tylenchina</taxon>
        <taxon>Tylenchomorpha</taxon>
        <taxon>Tylenchoidea</taxon>
        <taxon>Meloidogynidae</taxon>
        <taxon>Meloidogyninae</taxon>
        <taxon>Meloidogyne</taxon>
    </lineage>
</organism>
<keyword evidence="2" id="KW-1185">Reference proteome</keyword>
<sequence>MFLYSIFRVGLKKVFVLLAIITKKNYWKAIMMMKIERRGKRERGGFQTSEIRVFCIFFLYFSENGHARNFWVCKEMSAI</sequence>